<name>A0A1I1IIF6_9SPHI</name>
<organism evidence="5 6">
    <name type="scientific">Parapedobacter composti</name>
    <dbReference type="NCBI Taxonomy" id="623281"/>
    <lineage>
        <taxon>Bacteria</taxon>
        <taxon>Pseudomonadati</taxon>
        <taxon>Bacteroidota</taxon>
        <taxon>Sphingobacteriia</taxon>
        <taxon>Sphingobacteriales</taxon>
        <taxon>Sphingobacteriaceae</taxon>
        <taxon>Parapedobacter</taxon>
    </lineage>
</organism>
<dbReference type="RefSeq" id="WP_090973722.1">
    <property type="nucleotide sequence ID" value="NZ_FOLL01000009.1"/>
</dbReference>
<dbReference type="SUPFAM" id="SSF51735">
    <property type="entry name" value="NAD(P)-binding Rossmann-fold domains"/>
    <property type="match status" value="1"/>
</dbReference>
<reference evidence="5 6" key="1">
    <citation type="submission" date="2016-10" db="EMBL/GenBank/DDBJ databases">
        <authorList>
            <person name="de Groot N.N."/>
        </authorList>
    </citation>
    <scope>NUCLEOTIDE SEQUENCE [LARGE SCALE GENOMIC DNA]</scope>
    <source>
        <strain evidence="5 6">DSM 22900</strain>
    </source>
</reference>
<dbReference type="OrthoDB" id="9815825at2"/>
<dbReference type="GO" id="GO:0016491">
    <property type="term" value="F:oxidoreductase activity"/>
    <property type="evidence" value="ECO:0007669"/>
    <property type="project" value="UniProtKB-KW"/>
</dbReference>
<dbReference type="AlphaFoldDB" id="A0A1I1IIF6"/>
<dbReference type="Gene3D" id="3.40.50.720">
    <property type="entry name" value="NAD(P)-binding Rossmann-like Domain"/>
    <property type="match status" value="1"/>
</dbReference>
<gene>
    <name evidence="5" type="ORF">SAMN05421747_10974</name>
</gene>
<dbReference type="Proteomes" id="UP000199577">
    <property type="component" value="Unassembled WGS sequence"/>
</dbReference>
<dbReference type="GO" id="GO:0000166">
    <property type="term" value="F:nucleotide binding"/>
    <property type="evidence" value="ECO:0007669"/>
    <property type="project" value="InterPro"/>
</dbReference>
<dbReference type="PRINTS" id="PR01775">
    <property type="entry name" value="GLFROXRDTASE"/>
</dbReference>
<comment type="similarity">
    <text evidence="1">Belongs to the Gfo/Idh/MocA family.</text>
</comment>
<dbReference type="Pfam" id="PF22725">
    <property type="entry name" value="GFO_IDH_MocA_C3"/>
    <property type="match status" value="1"/>
</dbReference>
<evidence type="ECO:0000313" key="5">
    <source>
        <dbReference type="EMBL" id="SFC35741.1"/>
    </source>
</evidence>
<sequence length="391" mass="43079">MEKRHIFSATGIYTRRQFVCRLSWAGIGGLAYAALPVVGGCASRNSNQAEEQVADGQTAAEGEQRLGIALVGLGQYSEGQLAPALEETTHCYLAGIVTGTPSKIPKWRRKYDIPESNVYNYENFDAIRENPDIDIVYVVLPNAMHAEYTIRALQAGKHVICEKPMAVTVEECDRMIGAAREAGKLLSIGYRLHFEPHNIEMMRFGQEKRKGTIKHIIAENGMGDVDGWRLDKALAGGGPLMDVGIYCVQAARYTLGMEPIAVTAQEGPKTDPEKFKNVEESLTWQMEFPGGITALCKTSYSENMDILRAEAEHGWAALSPAYAYKGINGETSDGEMDCMEVNQQALQMDDFAKAIKDSRATPVPGEMGRQDVKILQAIYRAMETGQRIEIS</sequence>
<keyword evidence="2" id="KW-0560">Oxidoreductase</keyword>
<dbReference type="STRING" id="623281.SAMN05421747_10974"/>
<dbReference type="InterPro" id="IPR008354">
    <property type="entry name" value="Glc-Fru_OxRdtase_bac"/>
</dbReference>
<dbReference type="PANTHER" id="PTHR22604:SF105">
    <property type="entry name" value="TRANS-1,2-DIHYDROBENZENE-1,2-DIOL DEHYDROGENASE"/>
    <property type="match status" value="1"/>
</dbReference>
<feature type="domain" description="GFO/IDH/MocA-like oxidoreductase" evidence="4">
    <location>
        <begin position="207"/>
        <end position="303"/>
    </location>
</feature>
<dbReference type="Pfam" id="PF01408">
    <property type="entry name" value="GFO_IDH_MocA"/>
    <property type="match status" value="1"/>
</dbReference>
<evidence type="ECO:0000313" key="6">
    <source>
        <dbReference type="Proteomes" id="UP000199577"/>
    </source>
</evidence>
<dbReference type="SUPFAM" id="SSF55347">
    <property type="entry name" value="Glyceraldehyde-3-phosphate dehydrogenase-like, C-terminal domain"/>
    <property type="match status" value="1"/>
</dbReference>
<dbReference type="InterPro" id="IPR000683">
    <property type="entry name" value="Gfo/Idh/MocA-like_OxRdtase_N"/>
</dbReference>
<dbReference type="PANTHER" id="PTHR22604">
    <property type="entry name" value="OXIDOREDUCTASES"/>
    <property type="match status" value="1"/>
</dbReference>
<protein>
    <submittedName>
        <fullName evidence="5">Predicted dehydrogenase</fullName>
    </submittedName>
</protein>
<dbReference type="InterPro" id="IPR055170">
    <property type="entry name" value="GFO_IDH_MocA-like_dom"/>
</dbReference>
<proteinExistence type="inferred from homology"/>
<evidence type="ECO:0000259" key="3">
    <source>
        <dbReference type="Pfam" id="PF01408"/>
    </source>
</evidence>
<feature type="domain" description="Gfo/Idh/MocA-like oxidoreductase N-terminal" evidence="3">
    <location>
        <begin position="67"/>
        <end position="190"/>
    </location>
</feature>
<accession>A0A1I1IIF6</accession>
<keyword evidence="6" id="KW-1185">Reference proteome</keyword>
<dbReference type="InterPro" id="IPR050984">
    <property type="entry name" value="Gfo/Idh/MocA_domain"/>
</dbReference>
<dbReference type="Gene3D" id="3.30.360.10">
    <property type="entry name" value="Dihydrodipicolinate Reductase, domain 2"/>
    <property type="match status" value="1"/>
</dbReference>
<evidence type="ECO:0000256" key="1">
    <source>
        <dbReference type="ARBA" id="ARBA00010928"/>
    </source>
</evidence>
<dbReference type="InterPro" id="IPR036291">
    <property type="entry name" value="NAD(P)-bd_dom_sf"/>
</dbReference>
<evidence type="ECO:0000259" key="4">
    <source>
        <dbReference type="Pfam" id="PF22725"/>
    </source>
</evidence>
<dbReference type="EMBL" id="FOLL01000009">
    <property type="protein sequence ID" value="SFC35741.1"/>
    <property type="molecule type" value="Genomic_DNA"/>
</dbReference>
<evidence type="ECO:0000256" key="2">
    <source>
        <dbReference type="ARBA" id="ARBA00023002"/>
    </source>
</evidence>